<dbReference type="SUPFAM" id="SSF51182">
    <property type="entry name" value="RmlC-like cupins"/>
    <property type="match status" value="1"/>
</dbReference>
<dbReference type="GO" id="GO:0050385">
    <property type="term" value="F:ureidoglycolate lyase activity"/>
    <property type="evidence" value="ECO:0007669"/>
    <property type="project" value="UniProtKB-EC"/>
</dbReference>
<dbReference type="InterPro" id="IPR007247">
    <property type="entry name" value="Ureidogly_lyase"/>
</dbReference>
<dbReference type="InterPro" id="IPR024060">
    <property type="entry name" value="Ureidoglycolate_lyase_dom_sf"/>
</dbReference>
<dbReference type="InterPro" id="IPR011051">
    <property type="entry name" value="RmlC_Cupin_sf"/>
</dbReference>
<keyword evidence="3 5" id="KW-0456">Lyase</keyword>
<comment type="subunit">
    <text evidence="1">Homodimer.</text>
</comment>
<accession>A0A935M3Q1</accession>
<evidence type="ECO:0000256" key="2">
    <source>
        <dbReference type="ARBA" id="ARBA00022631"/>
    </source>
</evidence>
<dbReference type="AlphaFoldDB" id="A0A935M3Q1"/>
<evidence type="ECO:0000256" key="4">
    <source>
        <dbReference type="ARBA" id="ARBA00047684"/>
    </source>
</evidence>
<sequence length="169" mass="18226">MTTVTELEALPIHAVDFRKFGHVANLTASGQEVVEDHGVGWTDRHMRRPLLDQPGHLGLTTGPARATPLTAMERHTHTREALFCLAKPVVVAVAPADSDAPIGSEVVAVVIRPGDVVVLGEGVWHGPCWGLEGPTPYYWYAAVDDSRATVWEPIVDGPIRVRLDGGDGR</sequence>
<comment type="catalytic activity">
    <reaction evidence="4">
        <text>(S)-ureidoglycolate = urea + glyoxylate</text>
        <dbReference type="Rhea" id="RHEA:11304"/>
        <dbReference type="ChEBI" id="CHEBI:16199"/>
        <dbReference type="ChEBI" id="CHEBI:36655"/>
        <dbReference type="ChEBI" id="CHEBI:57296"/>
        <dbReference type="EC" id="4.3.2.3"/>
    </reaction>
</comment>
<evidence type="ECO:0000256" key="3">
    <source>
        <dbReference type="ARBA" id="ARBA00023239"/>
    </source>
</evidence>
<evidence type="ECO:0000256" key="1">
    <source>
        <dbReference type="ARBA" id="ARBA00011738"/>
    </source>
</evidence>
<dbReference type="Pfam" id="PF04115">
    <property type="entry name" value="Ureidogly_lyase"/>
    <property type="match status" value="1"/>
</dbReference>
<dbReference type="EMBL" id="JADJIB010000003">
    <property type="protein sequence ID" value="MBK7273280.1"/>
    <property type="molecule type" value="Genomic_DNA"/>
</dbReference>
<dbReference type="GO" id="GO:0004848">
    <property type="term" value="F:ureidoglycolate hydrolase activity"/>
    <property type="evidence" value="ECO:0007669"/>
    <property type="project" value="InterPro"/>
</dbReference>
<dbReference type="Proteomes" id="UP000726105">
    <property type="component" value="Unassembled WGS sequence"/>
</dbReference>
<comment type="caution">
    <text evidence="5">The sequence shown here is derived from an EMBL/GenBank/DDBJ whole genome shotgun (WGS) entry which is preliminary data.</text>
</comment>
<gene>
    <name evidence="5" type="ORF">IPI13_08950</name>
</gene>
<reference evidence="5 6" key="1">
    <citation type="submission" date="2020-10" db="EMBL/GenBank/DDBJ databases">
        <title>Connecting structure to function with the recovery of over 1000 high-quality activated sludge metagenome-assembled genomes encoding full-length rRNA genes using long-read sequencing.</title>
        <authorList>
            <person name="Singleton C.M."/>
            <person name="Petriglieri F."/>
            <person name="Kristensen J.M."/>
            <person name="Kirkegaard R.H."/>
            <person name="Michaelsen T.Y."/>
            <person name="Andersen M.H."/>
            <person name="Karst S.M."/>
            <person name="Dueholm M.S."/>
            <person name="Nielsen P.H."/>
            <person name="Albertsen M."/>
        </authorList>
    </citation>
    <scope>NUCLEOTIDE SEQUENCE [LARGE SCALE GENOMIC DNA]</scope>
    <source>
        <strain evidence="5">Ega_18-Q3-R5-49_MAXAC.001</strain>
    </source>
</reference>
<evidence type="ECO:0000313" key="5">
    <source>
        <dbReference type="EMBL" id="MBK7273280.1"/>
    </source>
</evidence>
<keyword evidence="2" id="KW-0659">Purine metabolism</keyword>
<organism evidence="5 6">
    <name type="scientific">Candidatus Phosphoribacter hodrii</name>
    <dbReference type="NCBI Taxonomy" id="2953743"/>
    <lineage>
        <taxon>Bacteria</taxon>
        <taxon>Bacillati</taxon>
        <taxon>Actinomycetota</taxon>
        <taxon>Actinomycetes</taxon>
        <taxon>Micrococcales</taxon>
        <taxon>Dermatophilaceae</taxon>
        <taxon>Candidatus Phosphoribacter</taxon>
    </lineage>
</organism>
<name>A0A935M3Q1_9MICO</name>
<evidence type="ECO:0000313" key="6">
    <source>
        <dbReference type="Proteomes" id="UP000726105"/>
    </source>
</evidence>
<dbReference type="Gene3D" id="2.60.120.480">
    <property type="entry name" value="Ureidoglycolate hydrolase"/>
    <property type="match status" value="1"/>
</dbReference>
<protein>
    <submittedName>
        <fullName evidence="5">Ureidoglycolate lyase</fullName>
    </submittedName>
</protein>
<dbReference type="GO" id="GO:0006144">
    <property type="term" value="P:purine nucleobase metabolic process"/>
    <property type="evidence" value="ECO:0007669"/>
    <property type="project" value="UniProtKB-KW"/>
</dbReference>
<dbReference type="GO" id="GO:0000256">
    <property type="term" value="P:allantoin catabolic process"/>
    <property type="evidence" value="ECO:0007669"/>
    <property type="project" value="InterPro"/>
</dbReference>
<proteinExistence type="predicted"/>